<dbReference type="OrthoDB" id="1607513at2759"/>
<proteinExistence type="predicted"/>
<protein>
    <submittedName>
        <fullName evidence="2">Uncharacterized protein</fullName>
    </submittedName>
</protein>
<organism evidence="2 3">
    <name type="scientific">Brenthis ino</name>
    <name type="common">lesser marbled fritillary</name>
    <dbReference type="NCBI Taxonomy" id="405034"/>
    <lineage>
        <taxon>Eukaryota</taxon>
        <taxon>Metazoa</taxon>
        <taxon>Ecdysozoa</taxon>
        <taxon>Arthropoda</taxon>
        <taxon>Hexapoda</taxon>
        <taxon>Insecta</taxon>
        <taxon>Pterygota</taxon>
        <taxon>Neoptera</taxon>
        <taxon>Endopterygota</taxon>
        <taxon>Lepidoptera</taxon>
        <taxon>Glossata</taxon>
        <taxon>Ditrysia</taxon>
        <taxon>Papilionoidea</taxon>
        <taxon>Nymphalidae</taxon>
        <taxon>Heliconiinae</taxon>
        <taxon>Argynnini</taxon>
        <taxon>Brenthis</taxon>
    </lineage>
</organism>
<evidence type="ECO:0000313" key="2">
    <source>
        <dbReference type="EMBL" id="CAH0730260.1"/>
    </source>
</evidence>
<dbReference type="EMBL" id="OV170228">
    <property type="protein sequence ID" value="CAH0730260.1"/>
    <property type="molecule type" value="Genomic_DNA"/>
</dbReference>
<feature type="compositionally biased region" description="Polar residues" evidence="1">
    <location>
        <begin position="158"/>
        <end position="176"/>
    </location>
</feature>
<feature type="non-terminal residue" evidence="2">
    <location>
        <position position="250"/>
    </location>
</feature>
<dbReference type="PANTHER" id="PTHR23272">
    <property type="entry name" value="BED FINGER-RELATED"/>
    <property type="match status" value="1"/>
</dbReference>
<dbReference type="PANTHER" id="PTHR23272:SF184">
    <property type="entry name" value="OS03G0311250 PROTEIN"/>
    <property type="match status" value="1"/>
</dbReference>
<accession>A0A8J9YKQ1</accession>
<keyword evidence="3" id="KW-1185">Reference proteome</keyword>
<sequence>MEFHLCNVRLVQVKTALSATISTLQGSVKNLQNSEWEVVEGCVNLFRPLENLTTILSGEKYPTLSSVIPLIRNVQFALLKKTISTSVGQDHMTSLMETIDRRLGVLETNKTVAKSTFLDPRFKKIGFGSETNAEKASQWIIDEIETTKTRTDETSTELQCSTSTSQNPQQENNNKNDLWEYFDTKISERTSRHTPLASAIITMKQYNDEQYLDRKGDPIAYWEKRKLIMPVLYKYGPEASGRLAAGHLTN</sequence>
<feature type="region of interest" description="Disordered" evidence="1">
    <location>
        <begin position="150"/>
        <end position="176"/>
    </location>
</feature>
<evidence type="ECO:0000256" key="1">
    <source>
        <dbReference type="SAM" id="MobiDB-lite"/>
    </source>
</evidence>
<dbReference type="Proteomes" id="UP000838878">
    <property type="component" value="Chromosome 8"/>
</dbReference>
<name>A0A8J9YKQ1_9NEOP</name>
<gene>
    <name evidence="2" type="ORF">BINO364_LOCUS15258</name>
</gene>
<dbReference type="AlphaFoldDB" id="A0A8J9YKQ1"/>
<evidence type="ECO:0000313" key="3">
    <source>
        <dbReference type="Proteomes" id="UP000838878"/>
    </source>
</evidence>
<dbReference type="SUPFAM" id="SSF53098">
    <property type="entry name" value="Ribonuclease H-like"/>
    <property type="match status" value="1"/>
</dbReference>
<dbReference type="InterPro" id="IPR012337">
    <property type="entry name" value="RNaseH-like_sf"/>
</dbReference>
<reference evidence="2" key="1">
    <citation type="submission" date="2021-12" db="EMBL/GenBank/DDBJ databases">
        <authorList>
            <person name="Martin H S."/>
        </authorList>
    </citation>
    <scope>NUCLEOTIDE SEQUENCE</scope>
</reference>